<dbReference type="SUPFAM" id="SSF53901">
    <property type="entry name" value="Thiolase-like"/>
    <property type="match status" value="1"/>
</dbReference>
<proteinExistence type="predicted"/>
<dbReference type="SMART" id="SM00827">
    <property type="entry name" value="PKS_AT"/>
    <property type="match status" value="1"/>
</dbReference>
<evidence type="ECO:0000259" key="1">
    <source>
        <dbReference type="SMART" id="SM00827"/>
    </source>
</evidence>
<dbReference type="Pfam" id="PF00698">
    <property type="entry name" value="Acyl_transf_1"/>
    <property type="match status" value="1"/>
</dbReference>
<feature type="domain" description="Malonyl-CoA:ACP transacylase (MAT)" evidence="1">
    <location>
        <begin position="452"/>
        <end position="783"/>
    </location>
</feature>
<protein>
    <submittedName>
        <fullName evidence="2">Phthiocerol synthesis polyketide synthase type I PpsE</fullName>
        <ecNumber evidence="2">2.3.1.41</ecNumber>
    </submittedName>
</protein>
<evidence type="ECO:0000313" key="3">
    <source>
        <dbReference type="Proteomes" id="UP000434580"/>
    </source>
</evidence>
<dbReference type="InterPro" id="IPR016039">
    <property type="entry name" value="Thiolase-like"/>
</dbReference>
<organism evidence="2 3">
    <name type="scientific">BD1-7 clade bacterium</name>
    <dbReference type="NCBI Taxonomy" id="2029982"/>
    <lineage>
        <taxon>Bacteria</taxon>
        <taxon>Pseudomonadati</taxon>
        <taxon>Pseudomonadota</taxon>
        <taxon>Gammaproteobacteria</taxon>
        <taxon>Cellvibrionales</taxon>
        <taxon>Spongiibacteraceae</taxon>
        <taxon>BD1-7 clade</taxon>
    </lineage>
</organism>
<dbReference type="GO" id="GO:0004315">
    <property type="term" value="F:3-oxoacyl-[acyl-carrier-protein] synthase activity"/>
    <property type="evidence" value="ECO:0007669"/>
    <property type="project" value="UniProtKB-EC"/>
</dbReference>
<reference evidence="2 3" key="1">
    <citation type="submission" date="2019-11" db="EMBL/GenBank/DDBJ databases">
        <authorList>
            <person name="Holert J."/>
        </authorList>
    </citation>
    <scope>NUCLEOTIDE SEQUENCE [LARGE SCALE GENOMIC DNA]</scope>
    <source>
        <strain evidence="2">BC5_2</strain>
    </source>
</reference>
<dbReference type="Pfam" id="PF02801">
    <property type="entry name" value="Ketoacyl-synt_C"/>
    <property type="match status" value="1"/>
</dbReference>
<keyword evidence="2" id="KW-0012">Acyltransferase</keyword>
<dbReference type="OrthoDB" id="499075at2"/>
<dbReference type="PANTHER" id="PTHR43074">
    <property type="entry name" value="OMEGA-3 POLYUNSATURATED FATTY ACID SYNTHASE PFAB-RELATED"/>
    <property type="match status" value="1"/>
</dbReference>
<dbReference type="EC" id="2.3.1.41" evidence="2"/>
<dbReference type="InterPro" id="IPR014043">
    <property type="entry name" value="Acyl_transferase_dom"/>
</dbReference>
<dbReference type="InterPro" id="IPR052568">
    <property type="entry name" value="PKS-FAS_Synthase"/>
</dbReference>
<sequence>MTNLAIIGMDANIESLTGMDAVERAIYQGQRIDRASGQPPIQQSFEQTASNSVEQLLRATRLNAEAINLILIQPEHTQPENSLIELSEFAGFHTHTLVTNLPEALMLAANQVRSSHYATAIVGVNLESEGNEAANSFAWDAEFTGYHKASGVASVLISSQAFAETGEHYIYAHISGLNNNFSMEAAAAVALQQAHVHADDIGYLEVTGSTVASVANTERRAMANVFRAESGLTTAVGCVQTVCGDAGPLARMLGLLKSIISVQQRYIPGIDNWKAPNDNALEASSLYLPTESRPWYPNPSGKNLTAAYSCQTADEYCFIVLHEDKTDSVRANGYMATADLSLFFVSGNTQAAIQQQLNALEANITHAEFKNLSRDTYAQFQQEQHMAYHACLLAEGTDELIKEITLAKAGVDKAFADNGEWKTPKGSYFSANPMRAGSQAAGGTNAPDIAFMYPGIGATYVGLGRELFHLFPAMYEKVHEVASDMANNLKDDILNPRSQSELGFKDIKALDHDLRNSLPDIAECGVGFACVFTKIFEDVFKVKADYATGYSMGEISMYAALGCWQDPAAMSKRLAASETFNRRLNGELLAPREHWGLDEAKEGIDSKNGDKIWETYTIKATAEEVAAASEDEDRVYCTIINTPDSLLVAGFPEACERVIKKLGVRAMPLDMPNAIHSPPAYLEYAHMEALYTLDVSDRIDTKMYSSSCYLPVPQRTKAIANSIARCLCDPVDFPRLINTMYDKGARIFIEMGPGRSLSSWVDKTLKTGEHKPHVSLPVNAKGTADELTFMRAIAKMVSHGVPMDLAHVFHGSLIVSKASTRAQTTNNTNAAVSV</sequence>
<keyword evidence="2" id="KW-0808">Transferase</keyword>
<dbReference type="Gene3D" id="3.30.70.3290">
    <property type="match status" value="1"/>
</dbReference>
<dbReference type="InterPro" id="IPR014031">
    <property type="entry name" value="Ketoacyl_synth_C"/>
</dbReference>
<dbReference type="AlphaFoldDB" id="A0A5S9P4P1"/>
<dbReference type="InterPro" id="IPR014181">
    <property type="entry name" value="Omega3_polyunsat_FA_synth-like"/>
</dbReference>
<accession>A0A5S9P4P1</accession>
<dbReference type="PANTHER" id="PTHR43074:SF1">
    <property type="entry name" value="BETA-KETOACYL SYNTHASE FAMILY PROTEIN-RELATED"/>
    <property type="match status" value="1"/>
</dbReference>
<gene>
    <name evidence="2" type="primary">ppsE</name>
    <name evidence="2" type="ORF">DPBNPPHM_03626</name>
</gene>
<dbReference type="NCBIfam" id="TIGR02816">
    <property type="entry name" value="pfaB_fam"/>
    <property type="match status" value="1"/>
</dbReference>
<evidence type="ECO:0000313" key="2">
    <source>
        <dbReference type="EMBL" id="CAA0098385.1"/>
    </source>
</evidence>
<name>A0A5S9P4P1_9GAMM</name>
<dbReference type="Proteomes" id="UP000434580">
    <property type="component" value="Unassembled WGS sequence"/>
</dbReference>
<dbReference type="InterPro" id="IPR016035">
    <property type="entry name" value="Acyl_Trfase/lysoPLipase"/>
</dbReference>
<dbReference type="Gene3D" id="3.40.366.10">
    <property type="entry name" value="Malonyl-Coenzyme A Acyl Carrier Protein, domain 2"/>
    <property type="match status" value="2"/>
</dbReference>
<dbReference type="Gene3D" id="3.40.47.10">
    <property type="match status" value="1"/>
</dbReference>
<dbReference type="EMBL" id="CACSII010000006">
    <property type="protein sequence ID" value="CAA0098385.1"/>
    <property type="molecule type" value="Genomic_DNA"/>
</dbReference>
<dbReference type="InterPro" id="IPR001227">
    <property type="entry name" value="Ac_transferase_dom_sf"/>
</dbReference>
<dbReference type="SUPFAM" id="SSF52151">
    <property type="entry name" value="FabD/lysophospholipase-like"/>
    <property type="match status" value="1"/>
</dbReference>